<reference evidence="2 3" key="1">
    <citation type="submission" date="2014-07" db="EMBL/GenBank/DDBJ databases">
        <title>Genome of Chryseobacterium formosense LMG 24722.</title>
        <authorList>
            <person name="Pipes S.E."/>
            <person name="Stropko S.J."/>
            <person name="Newman J.D."/>
        </authorList>
    </citation>
    <scope>NUCLEOTIDE SEQUENCE [LARGE SCALE GENOMIC DNA]</scope>
    <source>
        <strain evidence="2 3">LMG 24722</strain>
    </source>
</reference>
<sequence>MGFGSIGVLSSVLAKIQGVLFPTSMQLFEQTIWTSDDIIQLIIKLVCVYVSCITGGIVTALFGGEKRQLIVVGISIMSVIIWLWIIVIHPLWFWALLLAGIIPFILIGNKIKQTFL</sequence>
<accession>A0A085Z1D5</accession>
<feature type="transmembrane region" description="Helical" evidence="1">
    <location>
        <begin position="38"/>
        <end position="62"/>
    </location>
</feature>
<feature type="transmembrane region" description="Helical" evidence="1">
    <location>
        <begin position="69"/>
        <end position="85"/>
    </location>
</feature>
<dbReference type="EMBL" id="JPRP01000003">
    <property type="protein sequence ID" value="KFE98248.1"/>
    <property type="molecule type" value="Genomic_DNA"/>
</dbReference>
<dbReference type="Proteomes" id="UP000028713">
    <property type="component" value="Unassembled WGS sequence"/>
</dbReference>
<keyword evidence="1" id="KW-0472">Membrane</keyword>
<dbReference type="STRING" id="236814.IX39_17835"/>
<evidence type="ECO:0000256" key="1">
    <source>
        <dbReference type="SAM" id="Phobius"/>
    </source>
</evidence>
<evidence type="ECO:0000313" key="3">
    <source>
        <dbReference type="Proteomes" id="UP000028713"/>
    </source>
</evidence>
<name>A0A085Z1D5_9FLAO</name>
<organism evidence="2 3">
    <name type="scientific">Chryseobacterium formosense</name>
    <dbReference type="NCBI Taxonomy" id="236814"/>
    <lineage>
        <taxon>Bacteria</taxon>
        <taxon>Pseudomonadati</taxon>
        <taxon>Bacteroidota</taxon>
        <taxon>Flavobacteriia</taxon>
        <taxon>Flavobacteriales</taxon>
        <taxon>Weeksellaceae</taxon>
        <taxon>Chryseobacterium group</taxon>
        <taxon>Chryseobacterium</taxon>
    </lineage>
</organism>
<feature type="transmembrane region" description="Helical" evidence="1">
    <location>
        <begin position="91"/>
        <end position="108"/>
    </location>
</feature>
<gene>
    <name evidence="2" type="ORF">IX39_17835</name>
</gene>
<keyword evidence="3" id="KW-1185">Reference proteome</keyword>
<dbReference type="AlphaFoldDB" id="A0A085Z1D5"/>
<keyword evidence="1" id="KW-1133">Transmembrane helix</keyword>
<proteinExistence type="predicted"/>
<evidence type="ECO:0000313" key="2">
    <source>
        <dbReference type="EMBL" id="KFE98248.1"/>
    </source>
</evidence>
<dbReference type="eggNOG" id="ENOG5030YG2">
    <property type="taxonomic scope" value="Bacteria"/>
</dbReference>
<protein>
    <submittedName>
        <fullName evidence="2">Uncharacterized protein</fullName>
    </submittedName>
</protein>
<keyword evidence="1" id="KW-0812">Transmembrane</keyword>
<comment type="caution">
    <text evidence="2">The sequence shown here is derived from an EMBL/GenBank/DDBJ whole genome shotgun (WGS) entry which is preliminary data.</text>
</comment>